<dbReference type="PANTHER" id="PTHR43806:SF11">
    <property type="entry name" value="CEREVISIN-RELATED"/>
    <property type="match status" value="1"/>
</dbReference>
<dbReference type="Pfam" id="PF00082">
    <property type="entry name" value="Peptidase_S8"/>
    <property type="match status" value="1"/>
</dbReference>
<evidence type="ECO:0000313" key="7">
    <source>
        <dbReference type="EMBL" id="KKN35604.1"/>
    </source>
</evidence>
<proteinExistence type="inferred from homology"/>
<evidence type="ECO:0000256" key="2">
    <source>
        <dbReference type="ARBA" id="ARBA00022670"/>
    </source>
</evidence>
<comment type="caution">
    <text evidence="7">The sequence shown here is derived from an EMBL/GenBank/DDBJ whole genome shotgun (WGS) entry which is preliminary data.</text>
</comment>
<gene>
    <name evidence="7" type="ORF">LCGC14_0782140</name>
</gene>
<dbReference type="PROSITE" id="PS51892">
    <property type="entry name" value="SUBTILASE"/>
    <property type="match status" value="1"/>
</dbReference>
<protein>
    <recommendedName>
        <fullName evidence="6">Peptidase S8/S53 domain-containing protein</fullName>
    </recommendedName>
</protein>
<dbReference type="GO" id="GO:0004252">
    <property type="term" value="F:serine-type endopeptidase activity"/>
    <property type="evidence" value="ECO:0007669"/>
    <property type="project" value="InterPro"/>
</dbReference>
<keyword evidence="2" id="KW-0645">Protease</keyword>
<dbReference type="PRINTS" id="PR00723">
    <property type="entry name" value="SUBTILISIN"/>
</dbReference>
<dbReference type="PANTHER" id="PTHR43806">
    <property type="entry name" value="PEPTIDASE S8"/>
    <property type="match status" value="1"/>
</dbReference>
<dbReference type="SUPFAM" id="SSF52743">
    <property type="entry name" value="Subtilisin-like"/>
    <property type="match status" value="1"/>
</dbReference>
<dbReference type="InterPro" id="IPR023828">
    <property type="entry name" value="Peptidase_S8_Ser-AS"/>
</dbReference>
<dbReference type="InterPro" id="IPR036852">
    <property type="entry name" value="Peptidase_S8/S53_dom_sf"/>
</dbReference>
<dbReference type="EMBL" id="LAZR01002027">
    <property type="protein sequence ID" value="KKN35604.1"/>
    <property type="molecule type" value="Genomic_DNA"/>
</dbReference>
<dbReference type="GO" id="GO:0006508">
    <property type="term" value="P:proteolysis"/>
    <property type="evidence" value="ECO:0007669"/>
    <property type="project" value="UniProtKB-KW"/>
</dbReference>
<dbReference type="Gene3D" id="3.40.50.200">
    <property type="entry name" value="Peptidase S8/S53 domain"/>
    <property type="match status" value="1"/>
</dbReference>
<sequence>MLNPWLESHLFTIPVQRVLIEVDVNRVNETLGALTGIRLPQDVISSTNKFFGFIALNPVSPELIQIINRIPAVKIVHGDIEKRIVQMPVPGTDWWPTSVSRLVMEAEDAVRRGFTGEMQKLGVCDTGIDPNHPQLAGAEWYSEISWPFREMFDKNGHGSHLCSTAAGALYNSPAGIVVEGVSRARLVSVKCLGRGVGTGFTSEIVNAISTCWNKGCQIISMSLGSSDGEPQGGPENDPEWRVIRALTRKGAIFVIAAGNSGPNPDTIGNPGSCPEAITVADIDMQGKVADFSSRGGRKFPSKPDVAAPGTKISPGTSRISPMGLQQPQAGLGYVAISGTSMSTPHVSGLIALLKHQFPGMTAQQFKEVMARKGHAHDNETGWGIPTWSMFQ</sequence>
<evidence type="ECO:0000256" key="3">
    <source>
        <dbReference type="ARBA" id="ARBA00022801"/>
    </source>
</evidence>
<keyword evidence="3" id="KW-0378">Hydrolase</keyword>
<evidence type="ECO:0000259" key="6">
    <source>
        <dbReference type="Pfam" id="PF00082"/>
    </source>
</evidence>
<keyword evidence="4" id="KW-0720">Serine protease</keyword>
<evidence type="ECO:0000256" key="5">
    <source>
        <dbReference type="SAM" id="MobiDB-lite"/>
    </source>
</evidence>
<feature type="region of interest" description="Disordered" evidence="5">
    <location>
        <begin position="291"/>
        <end position="320"/>
    </location>
</feature>
<evidence type="ECO:0000256" key="4">
    <source>
        <dbReference type="ARBA" id="ARBA00022825"/>
    </source>
</evidence>
<feature type="domain" description="Peptidase S8/S53" evidence="6">
    <location>
        <begin position="119"/>
        <end position="383"/>
    </location>
</feature>
<dbReference type="InterPro" id="IPR015500">
    <property type="entry name" value="Peptidase_S8_subtilisin-rel"/>
</dbReference>
<dbReference type="InterPro" id="IPR000209">
    <property type="entry name" value="Peptidase_S8/S53_dom"/>
</dbReference>
<reference evidence="7" key="1">
    <citation type="journal article" date="2015" name="Nature">
        <title>Complex archaea that bridge the gap between prokaryotes and eukaryotes.</title>
        <authorList>
            <person name="Spang A."/>
            <person name="Saw J.H."/>
            <person name="Jorgensen S.L."/>
            <person name="Zaremba-Niedzwiedzka K."/>
            <person name="Martijn J."/>
            <person name="Lind A.E."/>
            <person name="van Eijk R."/>
            <person name="Schleper C."/>
            <person name="Guy L."/>
            <person name="Ettema T.J."/>
        </authorList>
    </citation>
    <scope>NUCLEOTIDE SEQUENCE</scope>
</reference>
<dbReference type="PROSITE" id="PS00138">
    <property type="entry name" value="SUBTILASE_SER"/>
    <property type="match status" value="1"/>
</dbReference>
<comment type="similarity">
    <text evidence="1">Belongs to the peptidase S8 family.</text>
</comment>
<evidence type="ECO:0000256" key="1">
    <source>
        <dbReference type="ARBA" id="ARBA00011073"/>
    </source>
</evidence>
<accession>A0A0F9PZH2</accession>
<organism evidence="7">
    <name type="scientific">marine sediment metagenome</name>
    <dbReference type="NCBI Taxonomy" id="412755"/>
    <lineage>
        <taxon>unclassified sequences</taxon>
        <taxon>metagenomes</taxon>
        <taxon>ecological metagenomes</taxon>
    </lineage>
</organism>
<name>A0A0F9PZH2_9ZZZZ</name>
<dbReference type="AlphaFoldDB" id="A0A0F9PZH2"/>
<dbReference type="InterPro" id="IPR050131">
    <property type="entry name" value="Peptidase_S8_subtilisin-like"/>
</dbReference>